<evidence type="ECO:0000313" key="5">
    <source>
        <dbReference type="Proteomes" id="UP000466345"/>
    </source>
</evidence>
<dbReference type="InterPro" id="IPR025723">
    <property type="entry name" value="ArsA/GET3_ATPase-like"/>
</dbReference>
<evidence type="ECO:0000256" key="1">
    <source>
        <dbReference type="ARBA" id="ARBA00011040"/>
    </source>
</evidence>
<organism evidence="4 5">
    <name type="scientific">Streptomyces smaragdinus</name>
    <dbReference type="NCBI Taxonomy" id="2585196"/>
    <lineage>
        <taxon>Bacteria</taxon>
        <taxon>Bacillati</taxon>
        <taxon>Actinomycetota</taxon>
        <taxon>Actinomycetes</taxon>
        <taxon>Kitasatosporales</taxon>
        <taxon>Streptomycetaceae</taxon>
        <taxon>Streptomyces</taxon>
    </lineage>
</organism>
<evidence type="ECO:0008006" key="6">
    <source>
        <dbReference type="Google" id="ProtNLM"/>
    </source>
</evidence>
<dbReference type="Pfam" id="PF17886">
    <property type="entry name" value="ArsA_HSP20"/>
    <property type="match status" value="1"/>
</dbReference>
<dbReference type="PANTHER" id="PTHR10803">
    <property type="entry name" value="ARSENICAL PUMP-DRIVING ATPASE ARSENITE-TRANSLOCATING ATPASE"/>
    <property type="match status" value="1"/>
</dbReference>
<reference evidence="4 5" key="1">
    <citation type="submission" date="2019-10" db="EMBL/GenBank/DDBJ databases">
        <title>Streptomyces smaragdinus sp. nov. and Streptomyces fabii sp. nov., isolated from the gut of fungus growing-termite Macrotermes natalensis.</title>
        <authorList>
            <person name="Schwitalla J."/>
            <person name="Benndorf R."/>
            <person name="Martin K."/>
            <person name="De Beer W."/>
            <person name="Kaster A.-K."/>
            <person name="Vollmers J."/>
            <person name="Poulsen M."/>
            <person name="Beemelmanns C."/>
        </authorList>
    </citation>
    <scope>NUCLEOTIDE SEQUENCE [LARGE SCALE GENOMIC DNA]</scope>
    <source>
        <strain evidence="4 5">RB5</strain>
    </source>
</reference>
<keyword evidence="5" id="KW-1185">Reference proteome</keyword>
<accession>A0A7K0CP78</accession>
<gene>
    <name evidence="4" type="ORF">SRB5_54760</name>
</gene>
<dbReference type="Proteomes" id="UP000466345">
    <property type="component" value="Unassembled WGS sequence"/>
</dbReference>
<evidence type="ECO:0000259" key="2">
    <source>
        <dbReference type="Pfam" id="PF02374"/>
    </source>
</evidence>
<protein>
    <recommendedName>
        <fullName evidence="6">ArsA family ATPase</fullName>
    </recommendedName>
</protein>
<comment type="caution">
    <text evidence="4">The sequence shown here is derived from an EMBL/GenBank/DDBJ whole genome shotgun (WGS) entry which is preliminary data.</text>
</comment>
<feature type="domain" description="ArsA HSP20-like" evidence="3">
    <location>
        <begin position="297"/>
        <end position="354"/>
    </location>
</feature>
<name>A0A7K0CP78_9ACTN</name>
<dbReference type="InterPro" id="IPR040612">
    <property type="entry name" value="ArsA_HSP20-like"/>
</dbReference>
<evidence type="ECO:0000313" key="4">
    <source>
        <dbReference type="EMBL" id="MQY15297.1"/>
    </source>
</evidence>
<evidence type="ECO:0000259" key="3">
    <source>
        <dbReference type="Pfam" id="PF17886"/>
    </source>
</evidence>
<dbReference type="PANTHER" id="PTHR10803:SF3">
    <property type="entry name" value="ATPASE GET3"/>
    <property type="match status" value="1"/>
</dbReference>
<dbReference type="EMBL" id="WEGJ01000031">
    <property type="protein sequence ID" value="MQY15297.1"/>
    <property type="molecule type" value="Genomic_DNA"/>
</dbReference>
<dbReference type="InterPro" id="IPR008978">
    <property type="entry name" value="HSP20-like_chaperone"/>
</dbReference>
<dbReference type="Gene3D" id="3.40.50.300">
    <property type="entry name" value="P-loop containing nucleotide triphosphate hydrolases"/>
    <property type="match status" value="1"/>
</dbReference>
<dbReference type="InterPro" id="IPR016300">
    <property type="entry name" value="ATPase_ArsA/GET3"/>
</dbReference>
<dbReference type="SUPFAM" id="SSF52540">
    <property type="entry name" value="P-loop containing nucleoside triphosphate hydrolases"/>
    <property type="match status" value="1"/>
</dbReference>
<dbReference type="GO" id="GO:0016887">
    <property type="term" value="F:ATP hydrolysis activity"/>
    <property type="evidence" value="ECO:0007669"/>
    <property type="project" value="InterPro"/>
</dbReference>
<feature type="domain" description="ArsA/GET3 Anion-transporting ATPase-like" evidence="2">
    <location>
        <begin position="70"/>
        <end position="258"/>
    </location>
</feature>
<dbReference type="GO" id="GO:0005524">
    <property type="term" value="F:ATP binding"/>
    <property type="evidence" value="ECO:0007669"/>
    <property type="project" value="InterPro"/>
</dbReference>
<dbReference type="Pfam" id="PF02374">
    <property type="entry name" value="ArsA_ATPase"/>
    <property type="match status" value="1"/>
</dbReference>
<dbReference type="InterPro" id="IPR027417">
    <property type="entry name" value="P-loop_NTPase"/>
</dbReference>
<dbReference type="OrthoDB" id="9780677at2"/>
<dbReference type="RefSeq" id="WP_153456119.1">
    <property type="nucleotide sequence ID" value="NZ_WEGJ01000031.1"/>
</dbReference>
<dbReference type="AlphaFoldDB" id="A0A7K0CP78"/>
<sequence length="365" mass="38469">MRTVLVTGTGGAGRTALAAATARRAGRALLITADGGISGPDVVRVDGGAFFRRHMGALQSGAAAALDYLGATPLEAEELTGLAGAESLALLAAWRTALDEGGHDTVVVDLPPVHQALRLLALPEELRRYLTRLLPRERRAARALRPLLAQLAGVPAPAERLYTAADAWAAGLARLREAVEAPDTSLTLVLEADRRAVRELPGVRAALALHGHTPAAVVVNRLLPAGSPDPWLAELAAAQQRAVKDLAEQLPVHEVPHLGAEPDTGRLAALLPGPADAAVRNGVTVDDLLAAEGVLLWRMPLPGAEREDVGLVRRGDELIVTVGPYRRALALPSALRRCVIERAGLREGELRVWFAPDPAVWPAGR</sequence>
<proteinExistence type="inferred from homology"/>
<dbReference type="Gene3D" id="2.60.40.790">
    <property type="match status" value="1"/>
</dbReference>
<comment type="similarity">
    <text evidence="1">Belongs to the arsA ATPase family.</text>
</comment>